<dbReference type="Gene3D" id="3.40.50.150">
    <property type="entry name" value="Vaccinia Virus protein VP39"/>
    <property type="match status" value="1"/>
</dbReference>
<name>A0A238L226_9RHOB</name>
<accession>A0A238L226</accession>
<organism evidence="2 3">
    <name type="scientific">Ruegeria arenilitoris</name>
    <dbReference type="NCBI Taxonomy" id="1173585"/>
    <lineage>
        <taxon>Bacteria</taxon>
        <taxon>Pseudomonadati</taxon>
        <taxon>Pseudomonadota</taxon>
        <taxon>Alphaproteobacteria</taxon>
        <taxon>Rhodobacterales</taxon>
        <taxon>Roseobacteraceae</taxon>
        <taxon>Ruegeria</taxon>
    </lineage>
</organism>
<evidence type="ECO:0000313" key="3">
    <source>
        <dbReference type="Proteomes" id="UP000202485"/>
    </source>
</evidence>
<protein>
    <recommendedName>
        <fullName evidence="1">Methyltransferase FkbM domain-containing protein</fullName>
    </recommendedName>
</protein>
<proteinExistence type="predicted"/>
<dbReference type="InterPro" id="IPR026913">
    <property type="entry name" value="METTL24"/>
</dbReference>
<dbReference type="NCBIfam" id="TIGR01444">
    <property type="entry name" value="fkbM_fam"/>
    <property type="match status" value="1"/>
</dbReference>
<evidence type="ECO:0000313" key="2">
    <source>
        <dbReference type="EMBL" id="SMX49135.1"/>
    </source>
</evidence>
<dbReference type="InterPro" id="IPR029063">
    <property type="entry name" value="SAM-dependent_MTases_sf"/>
</dbReference>
<sequence>MIERIGNWLREKRYKRHRLQTVRARHGLRLVTLGSDYGGWTFLEDESLQGCTIVSAGLGEDASFDVEFANRYSARVVIIDPTPRAVAHFGAMKKRFGQVGETGYVSGGSQPVEAYDLSTCSEDNLIMVDRALWCRNETLRFFLPKNPEHVSHSIVNFQNDYRQDTDHLMVQADTLREILDDHAIPIEEVQLLKLDIEGAEVEVLEQILADGLRPRQICVEYDELNRPGKKAFQRVDAADKALRAAGYVCVYGNGSTDYLYLHEKQP</sequence>
<feature type="domain" description="Methyltransferase FkbM" evidence="1">
    <location>
        <begin position="137"/>
        <end position="248"/>
    </location>
</feature>
<dbReference type="PANTHER" id="PTHR32026">
    <property type="entry name" value="METHYLTRANSFERASE-LIKE PROTEIN 24"/>
    <property type="match status" value="1"/>
</dbReference>
<dbReference type="AlphaFoldDB" id="A0A238L226"/>
<dbReference type="Proteomes" id="UP000202485">
    <property type="component" value="Unassembled WGS sequence"/>
</dbReference>
<dbReference type="SUPFAM" id="SSF53335">
    <property type="entry name" value="S-adenosyl-L-methionine-dependent methyltransferases"/>
    <property type="match status" value="1"/>
</dbReference>
<dbReference type="EMBL" id="FXYG01000005">
    <property type="protein sequence ID" value="SMX49135.1"/>
    <property type="molecule type" value="Genomic_DNA"/>
</dbReference>
<keyword evidence="3" id="KW-1185">Reference proteome</keyword>
<dbReference type="InterPro" id="IPR006342">
    <property type="entry name" value="FkbM_mtfrase"/>
</dbReference>
<reference evidence="3" key="1">
    <citation type="submission" date="2017-05" db="EMBL/GenBank/DDBJ databases">
        <authorList>
            <person name="Rodrigo-Torres L."/>
            <person name="Arahal R. D."/>
            <person name="Lucena T."/>
        </authorList>
    </citation>
    <scope>NUCLEOTIDE SEQUENCE [LARGE SCALE GENOMIC DNA]</scope>
    <source>
        <strain evidence="3">CECT 8715</strain>
    </source>
</reference>
<dbReference type="OrthoDB" id="4104638at2"/>
<evidence type="ECO:0000259" key="1">
    <source>
        <dbReference type="Pfam" id="PF05050"/>
    </source>
</evidence>
<dbReference type="PANTHER" id="PTHR32026:SF10">
    <property type="entry name" value="METHYLTRANSFERASE-LIKE PROTEIN 24-RELATED"/>
    <property type="match status" value="1"/>
</dbReference>
<gene>
    <name evidence="2" type="ORF">RUA8715_03659</name>
</gene>
<dbReference type="RefSeq" id="WP_093965221.1">
    <property type="nucleotide sequence ID" value="NZ_FXYG01000005.1"/>
</dbReference>
<dbReference type="Pfam" id="PF05050">
    <property type="entry name" value="Methyltransf_21"/>
    <property type="match status" value="1"/>
</dbReference>